<accession>A0ABS7BNE9</accession>
<proteinExistence type="predicted"/>
<dbReference type="Proteomes" id="UP000759103">
    <property type="component" value="Unassembled WGS sequence"/>
</dbReference>
<evidence type="ECO:0000256" key="1">
    <source>
        <dbReference type="SAM" id="Phobius"/>
    </source>
</evidence>
<dbReference type="EMBL" id="JAHXZN010000002">
    <property type="protein sequence ID" value="MBW6531035.1"/>
    <property type="molecule type" value="Genomic_DNA"/>
</dbReference>
<sequence length="54" mass="5601">MPPSRSPLAGGFPIAALILGGTILGLMAGEPTIGFLVGLALGVAIALWVWWRDR</sequence>
<gene>
    <name evidence="2" type="ORF">KZ820_09845</name>
</gene>
<keyword evidence="3" id="KW-1185">Reference proteome</keyword>
<keyword evidence="1" id="KW-0472">Membrane</keyword>
<evidence type="ECO:0000313" key="2">
    <source>
        <dbReference type="EMBL" id="MBW6531035.1"/>
    </source>
</evidence>
<organism evidence="2 3">
    <name type="scientific">Sphingomonas citri</name>
    <dbReference type="NCBI Taxonomy" id="2862499"/>
    <lineage>
        <taxon>Bacteria</taxon>
        <taxon>Pseudomonadati</taxon>
        <taxon>Pseudomonadota</taxon>
        <taxon>Alphaproteobacteria</taxon>
        <taxon>Sphingomonadales</taxon>
        <taxon>Sphingomonadaceae</taxon>
        <taxon>Sphingomonas</taxon>
    </lineage>
</organism>
<protein>
    <submittedName>
        <fullName evidence="2">Uncharacterized protein</fullName>
    </submittedName>
</protein>
<feature type="transmembrane region" description="Helical" evidence="1">
    <location>
        <begin position="7"/>
        <end position="27"/>
    </location>
</feature>
<evidence type="ECO:0000313" key="3">
    <source>
        <dbReference type="Proteomes" id="UP000759103"/>
    </source>
</evidence>
<feature type="transmembrane region" description="Helical" evidence="1">
    <location>
        <begin position="33"/>
        <end position="51"/>
    </location>
</feature>
<comment type="caution">
    <text evidence="2">The sequence shown here is derived from an EMBL/GenBank/DDBJ whole genome shotgun (WGS) entry which is preliminary data.</text>
</comment>
<keyword evidence="1" id="KW-1133">Transmembrane helix</keyword>
<name>A0ABS7BNE9_9SPHN</name>
<dbReference type="RefSeq" id="WP_219748437.1">
    <property type="nucleotide sequence ID" value="NZ_JAHXZN010000002.1"/>
</dbReference>
<keyword evidence="1" id="KW-0812">Transmembrane</keyword>
<reference evidence="2 3" key="1">
    <citation type="submission" date="2021-07" db="EMBL/GenBank/DDBJ databases">
        <title>Sphingomonas sp.</title>
        <authorList>
            <person name="Feng G."/>
            <person name="Li J."/>
            <person name="Pan M."/>
        </authorList>
    </citation>
    <scope>NUCLEOTIDE SEQUENCE [LARGE SCALE GENOMIC DNA]</scope>
    <source>
        <strain evidence="2 3">RRHST34</strain>
    </source>
</reference>